<reference evidence="1 2" key="1">
    <citation type="submission" date="2020-01" db="EMBL/GenBank/DDBJ databases">
        <title>Genome analysis.</title>
        <authorList>
            <person name="Wu S."/>
            <person name="Wang G."/>
        </authorList>
    </citation>
    <scope>NUCLEOTIDE SEQUENCE [LARGE SCALE GENOMIC DNA]</scope>
    <source>
        <strain evidence="1 2">SYL130</strain>
    </source>
</reference>
<evidence type="ECO:0000313" key="2">
    <source>
        <dbReference type="Proteomes" id="UP000753802"/>
    </source>
</evidence>
<dbReference type="EMBL" id="JAACJS010000012">
    <property type="protein sequence ID" value="NCI50126.1"/>
    <property type="molecule type" value="Genomic_DNA"/>
</dbReference>
<dbReference type="InterPro" id="IPR016032">
    <property type="entry name" value="Sig_transdc_resp-reg_C-effctor"/>
</dbReference>
<evidence type="ECO:0008006" key="3">
    <source>
        <dbReference type="Google" id="ProtNLM"/>
    </source>
</evidence>
<dbReference type="SUPFAM" id="SSF46894">
    <property type="entry name" value="C-terminal effector domain of the bipartite response regulators"/>
    <property type="match status" value="1"/>
</dbReference>
<protein>
    <recommendedName>
        <fullName evidence="3">Regulatory protein, luxR family</fullName>
    </recommendedName>
</protein>
<accession>A0ABW9ZSP1</accession>
<name>A0ABW9ZSP1_9BACT</name>
<comment type="caution">
    <text evidence="1">The sequence shown here is derived from an EMBL/GenBank/DDBJ whole genome shotgun (WGS) entry which is preliminary data.</text>
</comment>
<gene>
    <name evidence="1" type="ORF">GWC95_09345</name>
</gene>
<organism evidence="1 2">
    <name type="scientific">Sediminibacterium roseum</name>
    <dbReference type="NCBI Taxonomy" id="1978412"/>
    <lineage>
        <taxon>Bacteria</taxon>
        <taxon>Pseudomonadati</taxon>
        <taxon>Bacteroidota</taxon>
        <taxon>Chitinophagia</taxon>
        <taxon>Chitinophagales</taxon>
        <taxon>Chitinophagaceae</taxon>
        <taxon>Sediminibacterium</taxon>
    </lineage>
</organism>
<evidence type="ECO:0000313" key="1">
    <source>
        <dbReference type="EMBL" id="NCI50126.1"/>
    </source>
</evidence>
<dbReference type="Proteomes" id="UP000753802">
    <property type="component" value="Unassembled WGS sequence"/>
</dbReference>
<dbReference type="Gene3D" id="1.10.10.10">
    <property type="entry name" value="Winged helix-like DNA-binding domain superfamily/Winged helix DNA-binding domain"/>
    <property type="match status" value="1"/>
</dbReference>
<sequence length="146" mass="16600">MVKRVALVGPDKGFFAAVKKNLLAFYPDVCWLEFDNGFDIILHCLTQKELPEIVFTEMMFISKKTVDNLFNSVARKVGVQNRHNLTLFCIRTRLAKFSTVKTSSVQTIHISLKSNHHVQENPVRPDLIVCHTTGVLSGQHQDHARI</sequence>
<dbReference type="InterPro" id="IPR036388">
    <property type="entry name" value="WH-like_DNA-bd_sf"/>
</dbReference>
<dbReference type="RefSeq" id="WP_161818434.1">
    <property type="nucleotide sequence ID" value="NZ_JAACJS010000012.1"/>
</dbReference>
<keyword evidence="2" id="KW-1185">Reference proteome</keyword>
<proteinExistence type="predicted"/>